<dbReference type="RefSeq" id="WP_105748821.1">
    <property type="nucleotide sequence ID" value="NZ_PVLQ01000041.1"/>
</dbReference>
<sequence length="289" mass="32622">MSKLNDLAAPYTRFVVEPYTPTIGAVIHGLDLSRPLDATTQSELRRALAEHEVIFFRDQQLTPAQQVEFTQIFGNVAEVKAFFPRLADQPAIEVVESTAERPKAANNWHADITWRDNPPVGTSLYAQVIPPSGGDTIWASLTRAYASLKPELQAYLETLTAVHSWEISGWTEYLLRQDATGEQLREARAKYPPVEHPVVRVHPITGKKILYVNPTFTSHIKGLPRAQSDALLAQLFDLAKVPEFQARLRWQDGTLAVWDNRSTQHYAVGDFFPAHRKLHRITFTAEQAF</sequence>
<protein>
    <submittedName>
        <fullName evidence="7">Taurine catabolism dioxygenase</fullName>
    </submittedName>
</protein>
<dbReference type="EMBL" id="PVLQ01000041">
    <property type="protein sequence ID" value="PRD64907.1"/>
    <property type="molecule type" value="Genomic_DNA"/>
</dbReference>
<dbReference type="PANTHER" id="PTHR30468:SF1">
    <property type="entry name" value="ALPHA-KETOGLUTARATE-DEPENDENT SULFONATE DIOXYGENASE"/>
    <property type="match status" value="1"/>
</dbReference>
<evidence type="ECO:0000256" key="3">
    <source>
        <dbReference type="ARBA" id="ARBA00022964"/>
    </source>
</evidence>
<dbReference type="InterPro" id="IPR051323">
    <property type="entry name" value="AtsK-like"/>
</dbReference>
<dbReference type="InterPro" id="IPR042098">
    <property type="entry name" value="TauD-like_sf"/>
</dbReference>
<dbReference type="GO" id="GO:0046872">
    <property type="term" value="F:metal ion binding"/>
    <property type="evidence" value="ECO:0007669"/>
    <property type="project" value="UniProtKB-KW"/>
</dbReference>
<organism evidence="7 8">
    <name type="scientific">Malikia granosa</name>
    <dbReference type="NCBI Taxonomy" id="263067"/>
    <lineage>
        <taxon>Bacteria</taxon>
        <taxon>Pseudomonadati</taxon>
        <taxon>Pseudomonadota</taxon>
        <taxon>Betaproteobacteria</taxon>
        <taxon>Burkholderiales</taxon>
        <taxon>Comamonadaceae</taxon>
        <taxon>Malikia</taxon>
    </lineage>
</organism>
<evidence type="ECO:0000256" key="1">
    <source>
        <dbReference type="ARBA" id="ARBA00005896"/>
    </source>
</evidence>
<dbReference type="PANTHER" id="PTHR30468">
    <property type="entry name" value="ALPHA-KETOGLUTARATE-DEPENDENT SULFONATE DIOXYGENASE"/>
    <property type="match status" value="1"/>
</dbReference>
<dbReference type="AlphaFoldDB" id="A0A2S9K3E0"/>
<feature type="domain" description="TauD/TfdA-like" evidence="6">
    <location>
        <begin position="16"/>
        <end position="282"/>
    </location>
</feature>
<proteinExistence type="inferred from homology"/>
<dbReference type="Pfam" id="PF02668">
    <property type="entry name" value="TauD"/>
    <property type="match status" value="1"/>
</dbReference>
<dbReference type="InterPro" id="IPR003819">
    <property type="entry name" value="TauD/TfdA-like"/>
</dbReference>
<keyword evidence="8" id="KW-1185">Reference proteome</keyword>
<dbReference type="Proteomes" id="UP000238589">
    <property type="component" value="Unassembled WGS sequence"/>
</dbReference>
<comment type="similarity">
    <text evidence="1">Belongs to the TfdA dioxygenase family.</text>
</comment>
<dbReference type="GO" id="GO:0005737">
    <property type="term" value="C:cytoplasm"/>
    <property type="evidence" value="ECO:0007669"/>
    <property type="project" value="TreeGrafter"/>
</dbReference>
<dbReference type="Gene3D" id="3.60.130.10">
    <property type="entry name" value="Clavaminate synthase-like"/>
    <property type="match status" value="1"/>
</dbReference>
<evidence type="ECO:0000256" key="4">
    <source>
        <dbReference type="ARBA" id="ARBA00023002"/>
    </source>
</evidence>
<dbReference type="SUPFAM" id="SSF51197">
    <property type="entry name" value="Clavaminate synthase-like"/>
    <property type="match status" value="1"/>
</dbReference>
<evidence type="ECO:0000256" key="2">
    <source>
        <dbReference type="ARBA" id="ARBA00022723"/>
    </source>
</evidence>
<evidence type="ECO:0000313" key="8">
    <source>
        <dbReference type="Proteomes" id="UP000238589"/>
    </source>
</evidence>
<comment type="caution">
    <text evidence="7">The sequence shown here is derived from an EMBL/GenBank/DDBJ whole genome shotgun (WGS) entry which is preliminary data.</text>
</comment>
<evidence type="ECO:0000259" key="6">
    <source>
        <dbReference type="Pfam" id="PF02668"/>
    </source>
</evidence>
<dbReference type="OrthoDB" id="581608at2"/>
<keyword evidence="3 7" id="KW-0223">Dioxygenase</keyword>
<name>A0A2S9K3E0_9BURK</name>
<reference evidence="7 8" key="1">
    <citation type="submission" date="2018-03" db="EMBL/GenBank/DDBJ databases">
        <title>Comparative genomics illustrates the genes involved in a hyperalkaliphilic mechanisms of Serpentinomonas isolated from highly-alkaline calcium-rich serpentinized springs.</title>
        <authorList>
            <person name="Suzuki S."/>
            <person name="Ishii S."/>
            <person name="Walworth N."/>
            <person name="Bird L."/>
            <person name="Kuenen J.G."/>
            <person name="Nealson K.H."/>
        </authorList>
    </citation>
    <scope>NUCLEOTIDE SEQUENCE [LARGE SCALE GENOMIC DNA]</scope>
    <source>
        <strain evidence="7 8">P1</strain>
    </source>
</reference>
<dbReference type="GO" id="GO:0016706">
    <property type="term" value="F:2-oxoglutarate-dependent dioxygenase activity"/>
    <property type="evidence" value="ECO:0007669"/>
    <property type="project" value="TreeGrafter"/>
</dbReference>
<accession>A0A2S9K3E0</accession>
<keyword evidence="4" id="KW-0560">Oxidoreductase</keyword>
<keyword evidence="5" id="KW-0408">Iron</keyword>
<evidence type="ECO:0000256" key="5">
    <source>
        <dbReference type="ARBA" id="ARBA00023004"/>
    </source>
</evidence>
<gene>
    <name evidence="7" type="ORF">C6P64_12065</name>
</gene>
<evidence type="ECO:0000313" key="7">
    <source>
        <dbReference type="EMBL" id="PRD64907.1"/>
    </source>
</evidence>
<keyword evidence="2" id="KW-0479">Metal-binding</keyword>